<dbReference type="EC" id="1.1.1.133" evidence="3 6"/>
<dbReference type="CDD" id="cd05254">
    <property type="entry name" value="dTDP_HR_like_SDR_e"/>
    <property type="match status" value="1"/>
</dbReference>
<dbReference type="InterPro" id="IPR036291">
    <property type="entry name" value="NAD(P)-bd_dom_sf"/>
</dbReference>
<reference evidence="8 9" key="1">
    <citation type="submission" date="2011-04" db="EMBL/GenBank/DDBJ databases">
        <title>The complete genome of Thermodesulfobium narugense DSM 14796.</title>
        <authorList>
            <consortium name="US DOE Joint Genome Institute (JGI-PGF)"/>
            <person name="Lucas S."/>
            <person name="Han J."/>
            <person name="Lapidus A."/>
            <person name="Bruce D."/>
            <person name="Goodwin L."/>
            <person name="Pitluck S."/>
            <person name="Peters L."/>
            <person name="Kyrpides N."/>
            <person name="Mavromatis K."/>
            <person name="Pagani I."/>
            <person name="Ivanova N."/>
            <person name="Ovchinnikova G."/>
            <person name="Zhang X."/>
            <person name="Saunders L."/>
            <person name="Detter J.C."/>
            <person name="Tapia R."/>
            <person name="Han C."/>
            <person name="Land M."/>
            <person name="Hauser L."/>
            <person name="Markowitz V."/>
            <person name="Cheng J.-F."/>
            <person name="Hugenholtz P."/>
            <person name="Woyke T."/>
            <person name="Wu D."/>
            <person name="Spring S."/>
            <person name="Schroeder M."/>
            <person name="Brambilla E."/>
            <person name="Klenk H.-P."/>
            <person name="Eisen J.A."/>
        </authorList>
    </citation>
    <scope>NUCLEOTIDE SEQUENCE [LARGE SCALE GENOMIC DNA]</scope>
    <source>
        <strain evidence="8 9">DSM 14796</strain>
    </source>
</reference>
<dbReference type="GO" id="GO:0005829">
    <property type="term" value="C:cytosol"/>
    <property type="evidence" value="ECO:0007669"/>
    <property type="project" value="TreeGrafter"/>
</dbReference>
<dbReference type="GO" id="GO:0008831">
    <property type="term" value="F:dTDP-4-dehydrorhamnose reductase activity"/>
    <property type="evidence" value="ECO:0007669"/>
    <property type="project" value="UniProtKB-EC"/>
</dbReference>
<comment type="pathway">
    <text evidence="1 6">Carbohydrate biosynthesis; dTDP-L-rhamnose biosynthesis.</text>
</comment>
<dbReference type="PANTHER" id="PTHR10491:SF4">
    <property type="entry name" value="METHIONINE ADENOSYLTRANSFERASE 2 SUBUNIT BETA"/>
    <property type="match status" value="1"/>
</dbReference>
<dbReference type="eggNOG" id="COG1091">
    <property type="taxonomic scope" value="Bacteria"/>
</dbReference>
<name>M1E4Q1_9BACT</name>
<evidence type="ECO:0000256" key="1">
    <source>
        <dbReference type="ARBA" id="ARBA00004781"/>
    </source>
</evidence>
<dbReference type="Pfam" id="PF04321">
    <property type="entry name" value="RmlD_sub_bind"/>
    <property type="match status" value="1"/>
</dbReference>
<evidence type="ECO:0000259" key="7">
    <source>
        <dbReference type="Pfam" id="PF04321"/>
    </source>
</evidence>
<dbReference type="GO" id="GO:0019305">
    <property type="term" value="P:dTDP-rhamnose biosynthetic process"/>
    <property type="evidence" value="ECO:0007669"/>
    <property type="project" value="UniProtKB-UniPathway"/>
</dbReference>
<dbReference type="NCBIfam" id="TIGR01214">
    <property type="entry name" value="rmlD"/>
    <property type="match status" value="1"/>
</dbReference>
<protein>
    <recommendedName>
        <fullName evidence="4 6">dTDP-4-dehydrorhamnose reductase</fullName>
        <ecNumber evidence="3 6">1.1.1.133</ecNumber>
    </recommendedName>
</protein>
<dbReference type="EMBL" id="CP002690">
    <property type="protein sequence ID" value="AEE13706.1"/>
    <property type="molecule type" value="Genomic_DNA"/>
</dbReference>
<sequence length="277" mass="31633">MKAILLGSNGQLAKEFINNSSNFNVELVSFTKDMLDITNFFELKEAIKKSMPDVVLNCAAYNLVDKAESNWEAAYRVNALGPRNLAVLSNEFNYILVHFSTDYVFDGVKSKPYLIYDEPNPISVYGRSKLSGEREISSLCSKYYVIRTSWVFGDGPNSFPRKLIEWSKGKDNLKVVCDQFSSPTSARYLASKTMYTIRNMPYGIYHITNSGYCSRFEWAKFIFDFLKIDIKITPVSSDEFTTPAKRPPFSVLDNFPLNSDEDWKDSTINYLLSSLQL</sequence>
<evidence type="ECO:0000256" key="3">
    <source>
        <dbReference type="ARBA" id="ARBA00012929"/>
    </source>
</evidence>
<evidence type="ECO:0000256" key="5">
    <source>
        <dbReference type="ARBA" id="ARBA00048200"/>
    </source>
</evidence>
<dbReference type="KEGG" id="tnr:Thena_0054"/>
<accession>M1E4Q1</accession>
<evidence type="ECO:0000313" key="9">
    <source>
        <dbReference type="Proteomes" id="UP000011765"/>
    </source>
</evidence>
<dbReference type="Gene3D" id="3.40.50.720">
    <property type="entry name" value="NAD(P)-binding Rossmann-like Domain"/>
    <property type="match status" value="1"/>
</dbReference>
<evidence type="ECO:0000313" key="8">
    <source>
        <dbReference type="EMBL" id="AEE13706.1"/>
    </source>
</evidence>
<dbReference type="Proteomes" id="UP000011765">
    <property type="component" value="Chromosome"/>
</dbReference>
<evidence type="ECO:0000256" key="4">
    <source>
        <dbReference type="ARBA" id="ARBA00017099"/>
    </source>
</evidence>
<organism evidence="8 9">
    <name type="scientific">Thermodesulfobium narugense DSM 14796</name>
    <dbReference type="NCBI Taxonomy" id="747365"/>
    <lineage>
        <taxon>Bacteria</taxon>
        <taxon>Pseudomonadati</taxon>
        <taxon>Thermodesulfobiota</taxon>
        <taxon>Thermodesulfobiia</taxon>
        <taxon>Thermodesulfobiales</taxon>
        <taxon>Thermodesulfobiaceae</taxon>
        <taxon>Thermodesulfobium</taxon>
    </lineage>
</organism>
<dbReference type="Gene3D" id="3.90.25.10">
    <property type="entry name" value="UDP-galactose 4-epimerase, domain 1"/>
    <property type="match status" value="1"/>
</dbReference>
<dbReference type="InterPro" id="IPR029903">
    <property type="entry name" value="RmlD-like-bd"/>
</dbReference>
<dbReference type="SUPFAM" id="SSF51735">
    <property type="entry name" value="NAD(P)-binding Rossmann-fold domains"/>
    <property type="match status" value="1"/>
</dbReference>
<keyword evidence="9" id="KW-1185">Reference proteome</keyword>
<dbReference type="OrthoDB" id="9803892at2"/>
<dbReference type="RefSeq" id="WP_013755436.1">
    <property type="nucleotide sequence ID" value="NC_015499.1"/>
</dbReference>
<feature type="domain" description="RmlD-like substrate binding" evidence="7">
    <location>
        <begin position="1"/>
        <end position="258"/>
    </location>
</feature>
<comment type="function">
    <text evidence="6">Catalyzes the reduction of dTDP-6-deoxy-L-lyxo-4-hexulose to yield dTDP-L-rhamnose.</text>
</comment>
<dbReference type="AlphaFoldDB" id="M1E4Q1"/>
<keyword evidence="6" id="KW-0521">NADP</keyword>
<keyword evidence="6 8" id="KW-0560">Oxidoreductase</keyword>
<dbReference type="HOGENOM" id="CLU_045518_1_2_9"/>
<gene>
    <name evidence="8" type="ORF">Thena_0054</name>
</gene>
<dbReference type="PANTHER" id="PTHR10491">
    <property type="entry name" value="DTDP-4-DEHYDRORHAMNOSE REDUCTASE"/>
    <property type="match status" value="1"/>
</dbReference>
<dbReference type="STRING" id="747365.Thena_0054"/>
<proteinExistence type="inferred from homology"/>
<dbReference type="UniPathway" id="UPA00124"/>
<evidence type="ECO:0000256" key="2">
    <source>
        <dbReference type="ARBA" id="ARBA00010944"/>
    </source>
</evidence>
<dbReference type="InterPro" id="IPR005913">
    <property type="entry name" value="dTDP_dehydrorham_reduct"/>
</dbReference>
<comment type="catalytic activity">
    <reaction evidence="5">
        <text>dTDP-beta-L-rhamnose + NADP(+) = dTDP-4-dehydro-beta-L-rhamnose + NADPH + H(+)</text>
        <dbReference type="Rhea" id="RHEA:21796"/>
        <dbReference type="ChEBI" id="CHEBI:15378"/>
        <dbReference type="ChEBI" id="CHEBI:57510"/>
        <dbReference type="ChEBI" id="CHEBI:57783"/>
        <dbReference type="ChEBI" id="CHEBI:58349"/>
        <dbReference type="ChEBI" id="CHEBI:62830"/>
        <dbReference type="EC" id="1.1.1.133"/>
    </reaction>
</comment>
<evidence type="ECO:0000256" key="6">
    <source>
        <dbReference type="RuleBase" id="RU364082"/>
    </source>
</evidence>
<comment type="similarity">
    <text evidence="2 6">Belongs to the dTDP-4-dehydrorhamnose reductase family.</text>
</comment>